<dbReference type="GO" id="GO:0006508">
    <property type="term" value="P:proteolysis"/>
    <property type="evidence" value="ECO:0007669"/>
    <property type="project" value="InterPro"/>
</dbReference>
<feature type="domain" description="Peptidase metallopeptidase" evidence="2">
    <location>
        <begin position="53"/>
        <end position="198"/>
    </location>
</feature>
<gene>
    <name evidence="3" type="ORF">BE15_20760</name>
</gene>
<evidence type="ECO:0000256" key="1">
    <source>
        <dbReference type="ARBA" id="ARBA00022729"/>
    </source>
</evidence>
<dbReference type="InterPro" id="IPR013517">
    <property type="entry name" value="FG-GAP"/>
</dbReference>
<dbReference type="GO" id="GO:0008237">
    <property type="term" value="F:metallopeptidase activity"/>
    <property type="evidence" value="ECO:0007669"/>
    <property type="project" value="InterPro"/>
</dbReference>
<dbReference type="SUPFAM" id="SSF55486">
    <property type="entry name" value="Metalloproteases ('zincins'), catalytic domain"/>
    <property type="match status" value="1"/>
</dbReference>
<dbReference type="Pfam" id="PF13517">
    <property type="entry name" value="FG-GAP_3"/>
    <property type="match status" value="2"/>
</dbReference>
<dbReference type="SUPFAM" id="SSF69318">
    <property type="entry name" value="Integrin alpha N-terminal domain"/>
    <property type="match status" value="1"/>
</dbReference>
<sequence>MHVWLMNRDINVVAPISMAALLLGCTSSVEGGAGSVATAEDTGAADSALYVYGLEVWDTLSIPVCWDNAMASTTERGWVRDAVRDTWEAASAVRFTGWGQCAWNASGIRITVADVAAPAHTVDLGMSIDGAPGGMVLNFTFNNWKPECKSKRESCIRAIAAHEFGHALGFSHEQNRIDTPVSCDEASNGPYGTHTVGSWDLSSIMNECNPTWYNGGVLSATDIRGAMKYYGGWSVSWGGTQAWTVLNMSEVNSGLRIADFNGDGRADVFRGTGTHWDISYSGTGGWTRVNESDYTSSDLRFGDFNGDGRDDVFRATGSHWYVSYSGTGGWTQINSSSVGISSLKIGDFNGDGRADVFRATGSQWHVSYSGTGGWTTLNTSELTLSDLAFADFNGDGRTDVFRADGSHWKVSYSGSGGWTTINTTGFTLSDLAFADFNGDGRIDVLRTTGSEWLVSYSGTQAWTRLMYSEHDKDRLFFGDFNGDGKADIMKAWLGPSEHIR</sequence>
<dbReference type="Proteomes" id="UP000075260">
    <property type="component" value="Unassembled WGS sequence"/>
</dbReference>
<dbReference type="InterPro" id="IPR024079">
    <property type="entry name" value="MetalloPept_cat_dom_sf"/>
</dbReference>
<dbReference type="SMART" id="SM00235">
    <property type="entry name" value="ZnMc"/>
    <property type="match status" value="1"/>
</dbReference>
<dbReference type="Gene3D" id="3.40.390.10">
    <property type="entry name" value="Collagenase (Catalytic Domain)"/>
    <property type="match status" value="1"/>
</dbReference>
<keyword evidence="1" id="KW-0732">Signal</keyword>
<dbReference type="AlphaFoldDB" id="A0A150QGC9"/>
<evidence type="ECO:0000313" key="4">
    <source>
        <dbReference type="Proteomes" id="UP000075260"/>
    </source>
</evidence>
<evidence type="ECO:0000313" key="3">
    <source>
        <dbReference type="EMBL" id="KYF66718.1"/>
    </source>
</evidence>
<reference evidence="3 4" key="1">
    <citation type="submission" date="2014-02" db="EMBL/GenBank/DDBJ databases">
        <title>The small core and large imbalanced accessory genome model reveals a collaborative survival strategy of Sorangium cellulosum strains in nature.</title>
        <authorList>
            <person name="Han K."/>
            <person name="Peng R."/>
            <person name="Blom J."/>
            <person name="Li Y.-Z."/>
        </authorList>
    </citation>
    <scope>NUCLEOTIDE SEQUENCE [LARGE SCALE GENOMIC DNA]</scope>
    <source>
        <strain evidence="3 4">So0008-312</strain>
    </source>
</reference>
<dbReference type="InterPro" id="IPR006026">
    <property type="entry name" value="Peptidase_Metallo"/>
</dbReference>
<dbReference type="InterPro" id="IPR028994">
    <property type="entry name" value="Integrin_alpha_N"/>
</dbReference>
<accession>A0A150QGC9</accession>
<organism evidence="3 4">
    <name type="scientific">Sorangium cellulosum</name>
    <name type="common">Polyangium cellulosum</name>
    <dbReference type="NCBI Taxonomy" id="56"/>
    <lineage>
        <taxon>Bacteria</taxon>
        <taxon>Pseudomonadati</taxon>
        <taxon>Myxococcota</taxon>
        <taxon>Polyangia</taxon>
        <taxon>Polyangiales</taxon>
        <taxon>Polyangiaceae</taxon>
        <taxon>Sorangium</taxon>
    </lineage>
</organism>
<comment type="caution">
    <text evidence="3">The sequence shown here is derived from an EMBL/GenBank/DDBJ whole genome shotgun (WGS) entry which is preliminary data.</text>
</comment>
<name>A0A150QGC9_SORCE</name>
<protein>
    <recommendedName>
        <fullName evidence="2">Peptidase metallopeptidase domain-containing protein</fullName>
    </recommendedName>
</protein>
<proteinExistence type="predicted"/>
<dbReference type="PANTHER" id="PTHR46580">
    <property type="entry name" value="SENSOR KINASE-RELATED"/>
    <property type="match status" value="1"/>
</dbReference>
<evidence type="ECO:0000259" key="2">
    <source>
        <dbReference type="SMART" id="SM00235"/>
    </source>
</evidence>
<dbReference type="EMBL" id="JEMA01000717">
    <property type="protein sequence ID" value="KYF66718.1"/>
    <property type="molecule type" value="Genomic_DNA"/>
</dbReference>
<dbReference type="GO" id="GO:0008270">
    <property type="term" value="F:zinc ion binding"/>
    <property type="evidence" value="ECO:0007669"/>
    <property type="project" value="InterPro"/>
</dbReference>